<dbReference type="EMBL" id="QEQK01000003">
    <property type="protein sequence ID" value="PWN57178.1"/>
    <property type="molecule type" value="Genomic_DNA"/>
</dbReference>
<keyword evidence="5" id="KW-0573">Peptidoglycan synthesis</keyword>
<feature type="domain" description="L,D-TPase catalytic" evidence="8">
    <location>
        <begin position="328"/>
        <end position="466"/>
    </location>
</feature>
<sequence length="558" mass="62563">MRRRRPWPRLVRMNKLSEWTRRDRIPAWILLALLLAGCQPQADETEARSAFRSALQAQLSDQPRPVVDFYAERGHRPLWLHLDRGWLGGAGWTDQANELLDAIETAETHGLPRARYTPQALQTRLADPPPDAASARAEAEWALTERYLRLASDYSRGRFDDDAQTSAWHIARPSFSAAAALQALTEAGVTDALAAMPPQSDLYARLRDARPQLLRIIQDGGWPTIEAQGLIQPDDRHPAVPALRKRLIIAGDLAATHARDETAEDAALYDKTTVDAFIRFQRRHGIEADGIIGEEARSMLNYTATQRLEQVDANLERLRWLPRTLGDDRIMVNIAAYTLEAYRDGQASLSMPVIVGEEQHQTPAFDDRLEYVEINPYWTVPNSIIVNEMAPKIADDPQYLADRNMIVQADWPLDAEIIDPATIDWSSYSRADARFPHVLRQKPGPDNALGRIKFMFPNQFSIYLHERRPSTCSKKPTGHSATAAFEWLNPWRWRTSSSPTPMAGIASALPRPSSRPNTPAWICPTRTGCPFSSTTAPLGQMPTVCCIFDRTATSATPA</sequence>
<evidence type="ECO:0000256" key="4">
    <source>
        <dbReference type="ARBA" id="ARBA00022960"/>
    </source>
</evidence>
<feature type="domain" description="L,D-transpeptidase scaffold" evidence="9">
    <location>
        <begin position="66"/>
        <end position="209"/>
    </location>
</feature>
<reference evidence="10 11" key="1">
    <citation type="submission" date="2018-05" db="EMBL/GenBank/DDBJ databases">
        <title>Abyssibacter profundi OUC007T gen. nov., sp. nov, a marine bacterium isolated from seawater of the Mariana Trench.</title>
        <authorList>
            <person name="Zhou S."/>
        </authorList>
    </citation>
    <scope>NUCLEOTIDE SEQUENCE [LARGE SCALE GENOMIC DNA]</scope>
    <source>
        <strain evidence="10 11">OUC007</strain>
    </source>
</reference>
<keyword evidence="3" id="KW-0808">Transferase</keyword>
<dbReference type="GO" id="GO:0016740">
    <property type="term" value="F:transferase activity"/>
    <property type="evidence" value="ECO:0007669"/>
    <property type="project" value="UniProtKB-KW"/>
</dbReference>
<dbReference type="InterPro" id="IPR045380">
    <property type="entry name" value="LD_TPept_scaffold_dom"/>
</dbReference>
<comment type="similarity">
    <text evidence="2">Belongs to the YkuD family.</text>
</comment>
<dbReference type="OrthoDB" id="9778545at2"/>
<name>A0A363UP17_9GAMM</name>
<proteinExistence type="inferred from homology"/>
<keyword evidence="11" id="KW-1185">Reference proteome</keyword>
<feature type="domain" description="Peptidoglycan binding-like" evidence="7">
    <location>
        <begin position="236"/>
        <end position="297"/>
    </location>
</feature>
<keyword evidence="6" id="KW-0961">Cell wall biogenesis/degradation</keyword>
<evidence type="ECO:0000256" key="1">
    <source>
        <dbReference type="ARBA" id="ARBA00004752"/>
    </source>
</evidence>
<dbReference type="CDD" id="cd16913">
    <property type="entry name" value="YkuD_like"/>
    <property type="match status" value="1"/>
</dbReference>
<dbReference type="GO" id="GO:0008360">
    <property type="term" value="P:regulation of cell shape"/>
    <property type="evidence" value="ECO:0007669"/>
    <property type="project" value="UniProtKB-KW"/>
</dbReference>
<evidence type="ECO:0000256" key="2">
    <source>
        <dbReference type="ARBA" id="ARBA00005992"/>
    </source>
</evidence>
<dbReference type="InterPro" id="IPR052905">
    <property type="entry name" value="LD-transpeptidase_YkuD-like"/>
</dbReference>
<protein>
    <recommendedName>
        <fullName evidence="12">Murein L,D-transpeptidase</fullName>
    </recommendedName>
</protein>
<evidence type="ECO:0000259" key="9">
    <source>
        <dbReference type="Pfam" id="PF20142"/>
    </source>
</evidence>
<dbReference type="PANTHER" id="PTHR41533:SF2">
    <property type="entry name" value="BLR7131 PROTEIN"/>
    <property type="match status" value="1"/>
</dbReference>
<evidence type="ECO:0000313" key="11">
    <source>
        <dbReference type="Proteomes" id="UP000251800"/>
    </source>
</evidence>
<dbReference type="Proteomes" id="UP000251800">
    <property type="component" value="Unassembled WGS sequence"/>
</dbReference>
<dbReference type="GO" id="GO:0004180">
    <property type="term" value="F:carboxypeptidase activity"/>
    <property type="evidence" value="ECO:0007669"/>
    <property type="project" value="UniProtKB-ARBA"/>
</dbReference>
<dbReference type="InterPro" id="IPR002477">
    <property type="entry name" value="Peptidoglycan-bd-like"/>
</dbReference>
<evidence type="ECO:0000313" key="10">
    <source>
        <dbReference type="EMBL" id="PWN57178.1"/>
    </source>
</evidence>
<dbReference type="Pfam" id="PF20142">
    <property type="entry name" value="Scaffold"/>
    <property type="match status" value="1"/>
</dbReference>
<dbReference type="Gene3D" id="1.10.101.10">
    <property type="entry name" value="PGBD-like superfamily/PGBD"/>
    <property type="match status" value="1"/>
</dbReference>
<dbReference type="Pfam" id="PF01471">
    <property type="entry name" value="PG_binding_1"/>
    <property type="match status" value="1"/>
</dbReference>
<evidence type="ECO:0000256" key="3">
    <source>
        <dbReference type="ARBA" id="ARBA00022679"/>
    </source>
</evidence>
<evidence type="ECO:0008006" key="12">
    <source>
        <dbReference type="Google" id="ProtNLM"/>
    </source>
</evidence>
<dbReference type="InterPro" id="IPR038063">
    <property type="entry name" value="Transpep_catalytic_dom"/>
</dbReference>
<dbReference type="UniPathway" id="UPA00219"/>
<dbReference type="Pfam" id="PF03734">
    <property type="entry name" value="YkuD"/>
    <property type="match status" value="1"/>
</dbReference>
<dbReference type="InterPro" id="IPR036366">
    <property type="entry name" value="PGBDSf"/>
</dbReference>
<comment type="pathway">
    <text evidence="1">Cell wall biogenesis; peptidoglycan biosynthesis.</text>
</comment>
<dbReference type="Gene3D" id="2.40.440.10">
    <property type="entry name" value="L,D-transpeptidase catalytic domain-like"/>
    <property type="match status" value="1"/>
</dbReference>
<dbReference type="SUPFAM" id="SSF141523">
    <property type="entry name" value="L,D-transpeptidase catalytic domain-like"/>
    <property type="match status" value="1"/>
</dbReference>
<dbReference type="AlphaFoldDB" id="A0A363UP17"/>
<comment type="caution">
    <text evidence="10">The sequence shown here is derived from an EMBL/GenBank/DDBJ whole genome shotgun (WGS) entry which is preliminary data.</text>
</comment>
<evidence type="ECO:0000259" key="8">
    <source>
        <dbReference type="Pfam" id="PF03734"/>
    </source>
</evidence>
<dbReference type="InterPro" id="IPR005490">
    <property type="entry name" value="LD_TPept_cat_dom"/>
</dbReference>
<dbReference type="GO" id="GO:0071555">
    <property type="term" value="P:cell wall organization"/>
    <property type="evidence" value="ECO:0007669"/>
    <property type="project" value="UniProtKB-KW"/>
</dbReference>
<evidence type="ECO:0000259" key="7">
    <source>
        <dbReference type="Pfam" id="PF01471"/>
    </source>
</evidence>
<dbReference type="GO" id="GO:0009252">
    <property type="term" value="P:peptidoglycan biosynthetic process"/>
    <property type="evidence" value="ECO:0007669"/>
    <property type="project" value="UniProtKB-UniPathway"/>
</dbReference>
<evidence type="ECO:0000256" key="6">
    <source>
        <dbReference type="ARBA" id="ARBA00023316"/>
    </source>
</evidence>
<dbReference type="InterPro" id="IPR036365">
    <property type="entry name" value="PGBD-like_sf"/>
</dbReference>
<dbReference type="PANTHER" id="PTHR41533">
    <property type="entry name" value="L,D-TRANSPEPTIDASE HI_1667-RELATED"/>
    <property type="match status" value="1"/>
</dbReference>
<evidence type="ECO:0000256" key="5">
    <source>
        <dbReference type="ARBA" id="ARBA00022984"/>
    </source>
</evidence>
<keyword evidence="4" id="KW-0133">Cell shape</keyword>
<accession>A0A363UP17</accession>
<gene>
    <name evidence="10" type="ORF">DEH80_04440</name>
</gene>
<dbReference type="SUPFAM" id="SSF47090">
    <property type="entry name" value="PGBD-like"/>
    <property type="match status" value="1"/>
</dbReference>
<organism evidence="10 11">
    <name type="scientific">Abyssibacter profundi</name>
    <dbReference type="NCBI Taxonomy" id="2182787"/>
    <lineage>
        <taxon>Bacteria</taxon>
        <taxon>Pseudomonadati</taxon>
        <taxon>Pseudomonadota</taxon>
        <taxon>Gammaproteobacteria</taxon>
        <taxon>Chromatiales</taxon>
        <taxon>Oceanococcaceae</taxon>
        <taxon>Abyssibacter</taxon>
    </lineage>
</organism>